<protein>
    <submittedName>
        <fullName evidence="1">Uncharacterized protein</fullName>
    </submittedName>
</protein>
<proteinExistence type="predicted"/>
<accession>A0A2K9NPH7</accession>
<reference evidence="1 2" key="1">
    <citation type="submission" date="2018-01" db="EMBL/GenBank/DDBJ databases">
        <title>Complete genome sequence of Bacteriovorax stolpii DSM12778.</title>
        <authorList>
            <person name="Tang B."/>
            <person name="Chang J."/>
        </authorList>
    </citation>
    <scope>NUCLEOTIDE SEQUENCE [LARGE SCALE GENOMIC DNA]</scope>
    <source>
        <strain evidence="1 2">DSM 12778</strain>
    </source>
</reference>
<name>A0A2K9NPH7_BACTC</name>
<organism evidence="1 2">
    <name type="scientific">Bacteriovorax stolpii</name>
    <name type="common">Bdellovibrio stolpii</name>
    <dbReference type="NCBI Taxonomy" id="960"/>
    <lineage>
        <taxon>Bacteria</taxon>
        <taxon>Pseudomonadati</taxon>
        <taxon>Bdellovibrionota</taxon>
        <taxon>Bacteriovoracia</taxon>
        <taxon>Bacteriovoracales</taxon>
        <taxon>Bacteriovoracaceae</taxon>
        <taxon>Bacteriovorax</taxon>
    </lineage>
</organism>
<dbReference type="AlphaFoldDB" id="A0A2K9NPH7"/>
<dbReference type="EMBL" id="CP025704">
    <property type="protein sequence ID" value="AUN97426.1"/>
    <property type="molecule type" value="Genomic_DNA"/>
</dbReference>
<dbReference type="RefSeq" id="WP_102242721.1">
    <property type="nucleotide sequence ID" value="NZ_CP025704.1"/>
</dbReference>
<evidence type="ECO:0000313" key="1">
    <source>
        <dbReference type="EMBL" id="AUN97426.1"/>
    </source>
</evidence>
<keyword evidence="2" id="KW-1185">Reference proteome</keyword>
<gene>
    <name evidence="1" type="ORF">C0V70_04745</name>
</gene>
<dbReference type="SUPFAM" id="SSF53850">
    <property type="entry name" value="Periplasmic binding protein-like II"/>
    <property type="match status" value="1"/>
</dbReference>
<evidence type="ECO:0000313" key="2">
    <source>
        <dbReference type="Proteomes" id="UP000235584"/>
    </source>
</evidence>
<dbReference type="KEGG" id="bsto:C0V70_04745"/>
<dbReference type="Proteomes" id="UP000235584">
    <property type="component" value="Chromosome"/>
</dbReference>
<dbReference type="Gene3D" id="3.40.190.10">
    <property type="entry name" value="Periplasmic binding protein-like II"/>
    <property type="match status" value="2"/>
</dbReference>
<sequence length="228" mass="26416">MKWSFILALLLLSMKASAEDVLPIYVFEIRPLIYQDDNKEVKGEWLDGFEKLSKESGIKFHYQFVSIPRLEIFLSGKKPGCNLTLLRTKAREKMNIQFIYDHPVKTIFKVYQRGNDIRRWNLKDLSYNKKVKIITNTSVAIDILKEKNIEAELLFNLNSIVHMLLMKRVDLVVASNLAIEKMPEFHDRKVIVVQEVKTLSHGIGCSQATAKNILDKLQKSAKKLHLVF</sequence>